<name>A0ABY4ATZ8_9MICO</name>
<proteinExistence type="predicted"/>
<dbReference type="RefSeq" id="WP_243569304.1">
    <property type="nucleotide sequence ID" value="NZ_BAAARD010000005.1"/>
</dbReference>
<gene>
    <name evidence="2" type="ORF">MTP13_01485</name>
</gene>
<dbReference type="Gene3D" id="1.20.1440.210">
    <property type="match status" value="1"/>
</dbReference>
<keyword evidence="1" id="KW-0732">Signal</keyword>
<evidence type="ECO:0000313" key="2">
    <source>
        <dbReference type="EMBL" id="UOE26480.1"/>
    </source>
</evidence>
<reference evidence="2 3" key="1">
    <citation type="submission" date="2022-03" db="EMBL/GenBank/DDBJ databases">
        <title>Agromyces sp. isolated from the gut of P. brevitarsis seulensis larvae.</title>
        <authorList>
            <person name="Won M."/>
            <person name="Kwon S.-W."/>
        </authorList>
    </citation>
    <scope>NUCLEOTIDE SEQUENCE [LARGE SCALE GENOMIC DNA]</scope>
    <source>
        <strain evidence="2 3">KACC 16215</strain>
    </source>
</reference>
<dbReference type="PROSITE" id="PS51257">
    <property type="entry name" value="PROKAR_LIPOPROTEIN"/>
    <property type="match status" value="1"/>
</dbReference>
<protein>
    <submittedName>
        <fullName evidence="2">Uncharacterized protein</fullName>
    </submittedName>
</protein>
<evidence type="ECO:0000313" key="3">
    <source>
        <dbReference type="Proteomes" id="UP000831304"/>
    </source>
</evidence>
<keyword evidence="3" id="KW-1185">Reference proteome</keyword>
<feature type="chain" id="PRO_5045542824" evidence="1">
    <location>
        <begin position="29"/>
        <end position="152"/>
    </location>
</feature>
<dbReference type="EMBL" id="CP094533">
    <property type="protein sequence ID" value="UOE26480.1"/>
    <property type="molecule type" value="Genomic_DNA"/>
</dbReference>
<organism evidence="2 3">
    <name type="scientific">Agromyces soli</name>
    <dbReference type="NCBI Taxonomy" id="659012"/>
    <lineage>
        <taxon>Bacteria</taxon>
        <taxon>Bacillati</taxon>
        <taxon>Actinomycetota</taxon>
        <taxon>Actinomycetes</taxon>
        <taxon>Micrococcales</taxon>
        <taxon>Microbacteriaceae</taxon>
        <taxon>Agromyces</taxon>
    </lineage>
</organism>
<evidence type="ECO:0000256" key="1">
    <source>
        <dbReference type="SAM" id="SignalP"/>
    </source>
</evidence>
<feature type="signal peptide" evidence="1">
    <location>
        <begin position="1"/>
        <end position="28"/>
    </location>
</feature>
<dbReference type="Proteomes" id="UP000831304">
    <property type="component" value="Chromosome"/>
</dbReference>
<accession>A0ABY4ATZ8</accession>
<sequence length="152" mass="15058">MTATRKIAAVSFAAMALLLAGCASGGNAEGTAAKAEKQAEAPAADQTKQEACTDVQNALQELSGLSSVDASDPAAALAALKEASGTVSETAAKVGNPEVKAAADQAAVALDEYVVYLDGMVADPANADISAMSEHITSLQESVTELGTVCAG</sequence>